<evidence type="ECO:0000256" key="1">
    <source>
        <dbReference type="ARBA" id="ARBA00000085"/>
    </source>
</evidence>
<keyword evidence="10" id="KW-0067">ATP-binding</keyword>
<keyword evidence="8" id="KW-0547">Nucleotide-binding</keyword>
<evidence type="ECO:0000256" key="9">
    <source>
        <dbReference type="ARBA" id="ARBA00022777"/>
    </source>
</evidence>
<keyword evidence="4" id="KW-1003">Cell membrane</keyword>
<organism evidence="17 18">
    <name type="scientific">Paenibacillus nasutitermitis</name>
    <dbReference type="NCBI Taxonomy" id="1652958"/>
    <lineage>
        <taxon>Bacteria</taxon>
        <taxon>Bacillati</taxon>
        <taxon>Bacillota</taxon>
        <taxon>Bacilli</taxon>
        <taxon>Bacillales</taxon>
        <taxon>Paenibacillaceae</taxon>
        <taxon>Paenibacillus</taxon>
    </lineage>
</organism>
<feature type="domain" description="HAMP" evidence="16">
    <location>
        <begin position="69"/>
        <end position="121"/>
    </location>
</feature>
<dbReference type="CDD" id="cd00082">
    <property type="entry name" value="HisKA"/>
    <property type="match status" value="1"/>
</dbReference>
<reference evidence="17" key="1">
    <citation type="journal article" date="2014" name="Int. J. Syst. Evol. Microbiol.">
        <title>Complete genome sequence of Corynebacterium casei LMG S-19264T (=DSM 44701T), isolated from a smear-ripened cheese.</title>
        <authorList>
            <consortium name="US DOE Joint Genome Institute (JGI-PGF)"/>
            <person name="Walter F."/>
            <person name="Albersmeier A."/>
            <person name="Kalinowski J."/>
            <person name="Ruckert C."/>
        </authorList>
    </citation>
    <scope>NUCLEOTIDE SEQUENCE</scope>
    <source>
        <strain evidence="17">CGMCC 1.15178</strain>
    </source>
</reference>
<dbReference type="InterPro" id="IPR003661">
    <property type="entry name" value="HisK_dim/P_dom"/>
</dbReference>
<dbReference type="SUPFAM" id="SSF158472">
    <property type="entry name" value="HAMP domain-like"/>
    <property type="match status" value="1"/>
</dbReference>
<evidence type="ECO:0000256" key="5">
    <source>
        <dbReference type="ARBA" id="ARBA00022553"/>
    </source>
</evidence>
<comment type="catalytic activity">
    <reaction evidence="1">
        <text>ATP + protein L-histidine = ADP + protein N-phospho-L-histidine.</text>
        <dbReference type="EC" id="2.7.13.3"/>
    </reaction>
</comment>
<dbReference type="GO" id="GO:0005886">
    <property type="term" value="C:plasma membrane"/>
    <property type="evidence" value="ECO:0007669"/>
    <property type="project" value="UniProtKB-SubCell"/>
</dbReference>
<dbReference type="InterPro" id="IPR005467">
    <property type="entry name" value="His_kinase_dom"/>
</dbReference>
<proteinExistence type="predicted"/>
<evidence type="ECO:0000256" key="4">
    <source>
        <dbReference type="ARBA" id="ARBA00022475"/>
    </source>
</evidence>
<evidence type="ECO:0000259" key="16">
    <source>
        <dbReference type="PROSITE" id="PS50885"/>
    </source>
</evidence>
<dbReference type="SMART" id="SM00304">
    <property type="entry name" value="HAMP"/>
    <property type="match status" value="1"/>
</dbReference>
<dbReference type="InterPro" id="IPR003594">
    <property type="entry name" value="HATPase_dom"/>
</dbReference>
<evidence type="ECO:0000256" key="3">
    <source>
        <dbReference type="ARBA" id="ARBA00012438"/>
    </source>
</evidence>
<dbReference type="SUPFAM" id="SSF47384">
    <property type="entry name" value="Homodimeric domain of signal transducing histidine kinase"/>
    <property type="match status" value="1"/>
</dbReference>
<sequence length="335" mass="38240">MKPKKSLLNQYLLFNFLTVTILPFSVLIVMTGISPTALEEGGATQYHSSIILIGSILGTFILISWLFFYRIRKRLLRLQGAMARQSDNGIPHPVSIEKRDEIGQLEVSFNNMIQELETSRHREKEEEGLRRQLIANLSHDLRTPITAIRGHAYRLKKEPLSVKGQESLDSIDTKITHLGQLIENLLSYTLLTSGKYPYRPVESDIVRLVRTSFAAWYPVFENMGFCIELELPETTFKWKVDPQWMERMLDNLFQNILRHAKDGKYIGIQVETKLQRIIIEDRGPGMNGESAEKGAGIGLSIADLMRQEMKLHWEFETNAGGTKILIGKRIQENGG</sequence>
<keyword evidence="5" id="KW-0597">Phosphoprotein</keyword>
<evidence type="ECO:0000256" key="2">
    <source>
        <dbReference type="ARBA" id="ARBA00004651"/>
    </source>
</evidence>
<dbReference type="Gene3D" id="6.10.340.10">
    <property type="match status" value="1"/>
</dbReference>
<keyword evidence="11 14" id="KW-1133">Transmembrane helix</keyword>
<dbReference type="InterPro" id="IPR036890">
    <property type="entry name" value="HATPase_C_sf"/>
</dbReference>
<dbReference type="Gene3D" id="1.10.287.130">
    <property type="match status" value="1"/>
</dbReference>
<comment type="caution">
    <text evidence="17">The sequence shown here is derived from an EMBL/GenBank/DDBJ whole genome shotgun (WGS) entry which is preliminary data.</text>
</comment>
<keyword evidence="12" id="KW-0902">Two-component regulatory system</keyword>
<dbReference type="InterPro" id="IPR003660">
    <property type="entry name" value="HAMP_dom"/>
</dbReference>
<gene>
    <name evidence="17" type="primary">ybdK</name>
    <name evidence="17" type="ORF">GCM10010911_51630</name>
</gene>
<keyword evidence="7 14" id="KW-0812">Transmembrane</keyword>
<feature type="transmembrane region" description="Helical" evidence="14">
    <location>
        <begin position="12"/>
        <end position="34"/>
    </location>
</feature>
<evidence type="ECO:0000256" key="10">
    <source>
        <dbReference type="ARBA" id="ARBA00022840"/>
    </source>
</evidence>
<dbReference type="InterPro" id="IPR050398">
    <property type="entry name" value="HssS/ArlS-like"/>
</dbReference>
<evidence type="ECO:0000256" key="8">
    <source>
        <dbReference type="ARBA" id="ARBA00022741"/>
    </source>
</evidence>
<dbReference type="RefSeq" id="WP_188996491.1">
    <property type="nucleotide sequence ID" value="NZ_BMHP01000004.1"/>
</dbReference>
<dbReference type="EMBL" id="BMHP01000004">
    <property type="protein sequence ID" value="GGD86876.1"/>
    <property type="molecule type" value="Genomic_DNA"/>
</dbReference>
<accession>A0A917DZA5</accession>
<dbReference type="InterPro" id="IPR036097">
    <property type="entry name" value="HisK_dim/P_sf"/>
</dbReference>
<dbReference type="SMART" id="SM00387">
    <property type="entry name" value="HATPase_c"/>
    <property type="match status" value="1"/>
</dbReference>
<keyword evidence="18" id="KW-1185">Reference proteome</keyword>
<comment type="subcellular location">
    <subcellularLocation>
        <location evidence="2">Cell membrane</location>
        <topology evidence="2">Multi-pass membrane protein</topology>
    </subcellularLocation>
</comment>
<evidence type="ECO:0000256" key="6">
    <source>
        <dbReference type="ARBA" id="ARBA00022679"/>
    </source>
</evidence>
<keyword evidence="9 17" id="KW-0418">Kinase</keyword>
<feature type="domain" description="Histidine kinase" evidence="15">
    <location>
        <begin position="136"/>
        <end position="332"/>
    </location>
</feature>
<dbReference type="PANTHER" id="PTHR45528:SF1">
    <property type="entry name" value="SENSOR HISTIDINE KINASE CPXA"/>
    <property type="match status" value="1"/>
</dbReference>
<dbReference type="Proteomes" id="UP000612456">
    <property type="component" value="Unassembled WGS sequence"/>
</dbReference>
<dbReference type="PANTHER" id="PTHR45528">
    <property type="entry name" value="SENSOR HISTIDINE KINASE CPXA"/>
    <property type="match status" value="1"/>
</dbReference>
<evidence type="ECO:0000259" key="15">
    <source>
        <dbReference type="PROSITE" id="PS50109"/>
    </source>
</evidence>
<dbReference type="Pfam" id="PF00672">
    <property type="entry name" value="HAMP"/>
    <property type="match status" value="1"/>
</dbReference>
<evidence type="ECO:0000313" key="18">
    <source>
        <dbReference type="Proteomes" id="UP000612456"/>
    </source>
</evidence>
<dbReference type="AlphaFoldDB" id="A0A917DZA5"/>
<dbReference type="Pfam" id="PF00512">
    <property type="entry name" value="HisKA"/>
    <property type="match status" value="1"/>
</dbReference>
<dbReference type="PROSITE" id="PS50885">
    <property type="entry name" value="HAMP"/>
    <property type="match status" value="1"/>
</dbReference>
<keyword evidence="13 14" id="KW-0472">Membrane</keyword>
<dbReference type="Pfam" id="PF02518">
    <property type="entry name" value="HATPase_c"/>
    <property type="match status" value="1"/>
</dbReference>
<evidence type="ECO:0000313" key="17">
    <source>
        <dbReference type="EMBL" id="GGD86876.1"/>
    </source>
</evidence>
<name>A0A917DZA5_9BACL</name>
<evidence type="ECO:0000256" key="13">
    <source>
        <dbReference type="ARBA" id="ARBA00023136"/>
    </source>
</evidence>
<dbReference type="Gene3D" id="3.30.565.10">
    <property type="entry name" value="Histidine kinase-like ATPase, C-terminal domain"/>
    <property type="match status" value="1"/>
</dbReference>
<dbReference type="GO" id="GO:0000155">
    <property type="term" value="F:phosphorelay sensor kinase activity"/>
    <property type="evidence" value="ECO:0007669"/>
    <property type="project" value="InterPro"/>
</dbReference>
<feature type="transmembrane region" description="Helical" evidence="14">
    <location>
        <begin position="46"/>
        <end position="69"/>
    </location>
</feature>
<dbReference type="SMART" id="SM00388">
    <property type="entry name" value="HisKA"/>
    <property type="match status" value="1"/>
</dbReference>
<dbReference type="SUPFAM" id="SSF55874">
    <property type="entry name" value="ATPase domain of HSP90 chaperone/DNA topoisomerase II/histidine kinase"/>
    <property type="match status" value="1"/>
</dbReference>
<reference evidence="17" key="2">
    <citation type="submission" date="2020-09" db="EMBL/GenBank/DDBJ databases">
        <authorList>
            <person name="Sun Q."/>
            <person name="Zhou Y."/>
        </authorList>
    </citation>
    <scope>NUCLEOTIDE SEQUENCE</scope>
    <source>
        <strain evidence="17">CGMCC 1.15178</strain>
    </source>
</reference>
<dbReference type="PROSITE" id="PS50109">
    <property type="entry name" value="HIS_KIN"/>
    <property type="match status" value="1"/>
</dbReference>
<dbReference type="CDD" id="cd06225">
    <property type="entry name" value="HAMP"/>
    <property type="match status" value="1"/>
</dbReference>
<evidence type="ECO:0000256" key="12">
    <source>
        <dbReference type="ARBA" id="ARBA00023012"/>
    </source>
</evidence>
<protein>
    <recommendedName>
        <fullName evidence="3">histidine kinase</fullName>
        <ecNumber evidence="3">2.7.13.3</ecNumber>
    </recommendedName>
</protein>
<dbReference type="EC" id="2.7.13.3" evidence="3"/>
<keyword evidence="6" id="KW-0808">Transferase</keyword>
<evidence type="ECO:0000256" key="14">
    <source>
        <dbReference type="SAM" id="Phobius"/>
    </source>
</evidence>
<evidence type="ECO:0000256" key="11">
    <source>
        <dbReference type="ARBA" id="ARBA00022989"/>
    </source>
</evidence>
<dbReference type="GO" id="GO:0005524">
    <property type="term" value="F:ATP binding"/>
    <property type="evidence" value="ECO:0007669"/>
    <property type="project" value="UniProtKB-KW"/>
</dbReference>
<evidence type="ECO:0000256" key="7">
    <source>
        <dbReference type="ARBA" id="ARBA00022692"/>
    </source>
</evidence>